<dbReference type="GO" id="GO:0042130">
    <property type="term" value="P:negative regulation of T cell proliferation"/>
    <property type="evidence" value="ECO:0007669"/>
    <property type="project" value="TreeGrafter"/>
</dbReference>
<dbReference type="InterPro" id="IPR036179">
    <property type="entry name" value="Ig-like_dom_sf"/>
</dbReference>
<keyword evidence="3 11" id="KW-0812">Transmembrane</keyword>
<name>A0A6P7WS00_9AMPH</name>
<dbReference type="SMART" id="SM00409">
    <property type="entry name" value="IG"/>
    <property type="match status" value="1"/>
</dbReference>
<keyword evidence="6 11" id="KW-0472">Membrane</keyword>
<keyword evidence="9" id="KW-0325">Glycoprotein</keyword>
<feature type="transmembrane region" description="Helical" evidence="11">
    <location>
        <begin position="166"/>
        <end position="192"/>
    </location>
</feature>
<dbReference type="GO" id="GO:0031295">
    <property type="term" value="P:T cell costimulation"/>
    <property type="evidence" value="ECO:0007669"/>
    <property type="project" value="TreeGrafter"/>
</dbReference>
<dbReference type="Pfam" id="PF07686">
    <property type="entry name" value="V-set"/>
    <property type="match status" value="1"/>
</dbReference>
<keyword evidence="8" id="KW-0675">Receptor</keyword>
<dbReference type="GO" id="GO:0007166">
    <property type="term" value="P:cell surface receptor signaling pathway"/>
    <property type="evidence" value="ECO:0007669"/>
    <property type="project" value="TreeGrafter"/>
</dbReference>
<dbReference type="InterPro" id="IPR013783">
    <property type="entry name" value="Ig-like_fold"/>
</dbReference>
<feature type="signal peptide" evidence="12">
    <location>
        <begin position="1"/>
        <end position="24"/>
    </location>
</feature>
<keyword evidence="7" id="KW-1015">Disulfide bond</keyword>
<dbReference type="GO" id="GO:0009897">
    <property type="term" value="C:external side of plasma membrane"/>
    <property type="evidence" value="ECO:0007669"/>
    <property type="project" value="TreeGrafter"/>
</dbReference>
<dbReference type="RefSeq" id="XP_030043163.1">
    <property type="nucleotide sequence ID" value="XM_030187303.1"/>
</dbReference>
<protein>
    <submittedName>
        <fullName evidence="15">Uncharacterized protein LOC115457737</fullName>
    </submittedName>
</protein>
<dbReference type="PROSITE" id="PS50835">
    <property type="entry name" value="IG_LIKE"/>
    <property type="match status" value="1"/>
</dbReference>
<evidence type="ECO:0000256" key="12">
    <source>
        <dbReference type="SAM" id="SignalP"/>
    </source>
</evidence>
<comment type="subcellular location">
    <subcellularLocation>
        <location evidence="1">Cell membrane</location>
        <topology evidence="1">Single-pass type I membrane protein</topology>
    </subcellularLocation>
</comment>
<dbReference type="InterPro" id="IPR003599">
    <property type="entry name" value="Ig_sub"/>
</dbReference>
<dbReference type="InterPro" id="IPR051713">
    <property type="entry name" value="T-cell_Activation_Regulation"/>
</dbReference>
<dbReference type="GeneID" id="115457737"/>
<evidence type="ECO:0000256" key="7">
    <source>
        <dbReference type="ARBA" id="ARBA00023157"/>
    </source>
</evidence>
<dbReference type="GO" id="GO:0071222">
    <property type="term" value="P:cellular response to lipopolysaccharide"/>
    <property type="evidence" value="ECO:0007669"/>
    <property type="project" value="TreeGrafter"/>
</dbReference>
<evidence type="ECO:0000256" key="6">
    <source>
        <dbReference type="ARBA" id="ARBA00023136"/>
    </source>
</evidence>
<dbReference type="AlphaFoldDB" id="A0A6P7WS00"/>
<gene>
    <name evidence="15" type="primary">LOC115457737</name>
</gene>
<evidence type="ECO:0000313" key="14">
    <source>
        <dbReference type="Proteomes" id="UP000515156"/>
    </source>
</evidence>
<feature type="domain" description="Ig-like" evidence="13">
    <location>
        <begin position="10"/>
        <end position="124"/>
    </location>
</feature>
<dbReference type="InParanoid" id="A0A6P7WS00"/>
<organism evidence="14 15">
    <name type="scientific">Microcaecilia unicolor</name>
    <dbReference type="NCBI Taxonomy" id="1415580"/>
    <lineage>
        <taxon>Eukaryota</taxon>
        <taxon>Metazoa</taxon>
        <taxon>Chordata</taxon>
        <taxon>Craniata</taxon>
        <taxon>Vertebrata</taxon>
        <taxon>Euteleostomi</taxon>
        <taxon>Amphibia</taxon>
        <taxon>Gymnophiona</taxon>
        <taxon>Siphonopidae</taxon>
        <taxon>Microcaecilia</taxon>
    </lineage>
</organism>
<dbReference type="PANTHER" id="PTHR25466:SF9">
    <property type="entry name" value="FIBRONECTIN TYPE-III DOMAIN-CONTAINING PROTEIN"/>
    <property type="match status" value="1"/>
</dbReference>
<dbReference type="GO" id="GO:0042102">
    <property type="term" value="P:positive regulation of T cell proliferation"/>
    <property type="evidence" value="ECO:0007669"/>
    <property type="project" value="TreeGrafter"/>
</dbReference>
<evidence type="ECO:0000256" key="1">
    <source>
        <dbReference type="ARBA" id="ARBA00004251"/>
    </source>
</evidence>
<dbReference type="KEGG" id="muo:115457737"/>
<dbReference type="Proteomes" id="UP000515156">
    <property type="component" value="Chromosome 14"/>
</dbReference>
<sequence>MAPSALLLLPFFAMIVFLSAPAQGHVRCHLATFDVWVQQGDTALFPCFFSQSSVTPRDKKVIWQRVRQGAEDEVVFFKNGEDRADRQNEAFVTRASVGDRWYEEKNASLTLRHILPKDAGLYRCLLLTFPLGPRSPHHCAVVRLDVDTQQIKTVKDPSEHMPTGSVIWGMLLASVIFLIVWGFLLLITYLIIVHPKALQKSSPDIFR</sequence>
<dbReference type="OrthoDB" id="9898017at2759"/>
<evidence type="ECO:0000256" key="5">
    <source>
        <dbReference type="ARBA" id="ARBA00022989"/>
    </source>
</evidence>
<dbReference type="Gene3D" id="2.60.40.10">
    <property type="entry name" value="Immunoglobulins"/>
    <property type="match status" value="1"/>
</dbReference>
<evidence type="ECO:0000256" key="11">
    <source>
        <dbReference type="SAM" id="Phobius"/>
    </source>
</evidence>
<keyword evidence="10" id="KW-0393">Immunoglobulin domain</keyword>
<evidence type="ECO:0000313" key="15">
    <source>
        <dbReference type="RefSeq" id="XP_030043163.1"/>
    </source>
</evidence>
<dbReference type="InterPro" id="IPR013106">
    <property type="entry name" value="Ig_V-set"/>
</dbReference>
<dbReference type="PANTHER" id="PTHR25466">
    <property type="entry name" value="T-LYMPHOCYTE ACTIVATION ANTIGEN"/>
    <property type="match status" value="1"/>
</dbReference>
<keyword evidence="4 12" id="KW-0732">Signal</keyword>
<keyword evidence="2" id="KW-1003">Cell membrane</keyword>
<dbReference type="GO" id="GO:0006955">
    <property type="term" value="P:immune response"/>
    <property type="evidence" value="ECO:0007669"/>
    <property type="project" value="TreeGrafter"/>
</dbReference>
<evidence type="ECO:0000256" key="4">
    <source>
        <dbReference type="ARBA" id="ARBA00022729"/>
    </source>
</evidence>
<evidence type="ECO:0000259" key="13">
    <source>
        <dbReference type="PROSITE" id="PS50835"/>
    </source>
</evidence>
<keyword evidence="5 11" id="KW-1133">Transmembrane helix</keyword>
<keyword evidence="14" id="KW-1185">Reference proteome</keyword>
<dbReference type="SUPFAM" id="SSF48726">
    <property type="entry name" value="Immunoglobulin"/>
    <property type="match status" value="1"/>
</dbReference>
<proteinExistence type="predicted"/>
<evidence type="ECO:0000256" key="2">
    <source>
        <dbReference type="ARBA" id="ARBA00022475"/>
    </source>
</evidence>
<evidence type="ECO:0000256" key="9">
    <source>
        <dbReference type="ARBA" id="ARBA00023180"/>
    </source>
</evidence>
<dbReference type="InterPro" id="IPR007110">
    <property type="entry name" value="Ig-like_dom"/>
</dbReference>
<accession>A0A6P7WS00</accession>
<feature type="chain" id="PRO_5027739570" evidence="12">
    <location>
        <begin position="25"/>
        <end position="207"/>
    </location>
</feature>
<reference evidence="15" key="1">
    <citation type="submission" date="2025-08" db="UniProtKB">
        <authorList>
            <consortium name="RefSeq"/>
        </authorList>
    </citation>
    <scope>IDENTIFICATION</scope>
</reference>
<evidence type="ECO:0000256" key="8">
    <source>
        <dbReference type="ARBA" id="ARBA00023170"/>
    </source>
</evidence>
<evidence type="ECO:0000256" key="10">
    <source>
        <dbReference type="ARBA" id="ARBA00023319"/>
    </source>
</evidence>
<evidence type="ECO:0000256" key="3">
    <source>
        <dbReference type="ARBA" id="ARBA00022692"/>
    </source>
</evidence>